<dbReference type="AlphaFoldDB" id="A0A8T3YIL6"/>
<keyword evidence="8" id="KW-0460">Magnesium</keyword>
<gene>
    <name evidence="12" type="primary">coaD</name>
    <name evidence="12" type="ORF">HY544_00035</name>
</gene>
<evidence type="ECO:0000256" key="7">
    <source>
        <dbReference type="ARBA" id="ARBA00022840"/>
    </source>
</evidence>
<dbReference type="HAMAP" id="MF_00151">
    <property type="entry name" value="PPAT_bact"/>
    <property type="match status" value="1"/>
</dbReference>
<name>A0A8T3YIL6_9ARCH</name>
<evidence type="ECO:0000256" key="8">
    <source>
        <dbReference type="ARBA" id="ARBA00022842"/>
    </source>
</evidence>
<dbReference type="PANTHER" id="PTHR21342">
    <property type="entry name" value="PHOSPHOPANTETHEINE ADENYLYLTRANSFERASE"/>
    <property type="match status" value="1"/>
</dbReference>
<keyword evidence="5 12" id="KW-0548">Nucleotidyltransferase</keyword>
<accession>A0A8T3YIL6</accession>
<keyword evidence="9" id="KW-0173">Coenzyme A biosynthesis</keyword>
<organism evidence="12 13">
    <name type="scientific">Candidatus Iainarchaeum sp</name>
    <dbReference type="NCBI Taxonomy" id="3101447"/>
    <lineage>
        <taxon>Archaea</taxon>
        <taxon>Candidatus Iainarchaeota</taxon>
        <taxon>Candidatus Iainarchaeia</taxon>
        <taxon>Candidatus Iainarchaeales</taxon>
        <taxon>Candidatus Iainarchaeaceae</taxon>
        <taxon>Candidatus Iainarchaeum</taxon>
    </lineage>
</organism>
<dbReference type="PRINTS" id="PR01020">
    <property type="entry name" value="LPSBIOSNTHSS"/>
</dbReference>
<evidence type="ECO:0000256" key="3">
    <source>
        <dbReference type="ARBA" id="ARBA00022490"/>
    </source>
</evidence>
<protein>
    <recommendedName>
        <fullName evidence="2">Phosphopantetheine adenylyltransferase</fullName>
        <ecNumber evidence="1">2.7.7.3</ecNumber>
    </recommendedName>
</protein>
<feature type="domain" description="Cytidyltransferase-like" evidence="11">
    <location>
        <begin position="4"/>
        <end position="132"/>
    </location>
</feature>
<dbReference type="NCBIfam" id="TIGR01510">
    <property type="entry name" value="coaD_prev_kdtB"/>
    <property type="match status" value="1"/>
</dbReference>
<evidence type="ECO:0000256" key="10">
    <source>
        <dbReference type="ARBA" id="ARBA00029346"/>
    </source>
</evidence>
<comment type="caution">
    <text evidence="12">The sequence shown here is derived from an EMBL/GenBank/DDBJ whole genome shotgun (WGS) entry which is preliminary data.</text>
</comment>
<sequence length="156" mass="17001">MKAIYPGTFDPLTNGHMDVIRRGVRLFGSLVVAVAENPKKSPFFSAAERADMVRESVRGIAGVEVKVFGSLLVDFMRAEKAAIVLRGLRETSDFPFEFQSAVTNRLLAPEIETVFVMTSAENFYVTSSIVKEIAFLGGDVSGMVPAPVRKRLAGKS</sequence>
<dbReference type="SUPFAM" id="SSF52374">
    <property type="entry name" value="Nucleotidylyl transferase"/>
    <property type="match status" value="1"/>
</dbReference>
<keyword evidence="7" id="KW-0067">ATP-binding</keyword>
<evidence type="ECO:0000313" key="13">
    <source>
        <dbReference type="Proteomes" id="UP000732298"/>
    </source>
</evidence>
<evidence type="ECO:0000256" key="4">
    <source>
        <dbReference type="ARBA" id="ARBA00022679"/>
    </source>
</evidence>
<dbReference type="GO" id="GO:0004595">
    <property type="term" value="F:pantetheine-phosphate adenylyltransferase activity"/>
    <property type="evidence" value="ECO:0007669"/>
    <property type="project" value="UniProtKB-EC"/>
</dbReference>
<dbReference type="Gene3D" id="3.40.50.620">
    <property type="entry name" value="HUPs"/>
    <property type="match status" value="1"/>
</dbReference>
<dbReference type="Proteomes" id="UP000732298">
    <property type="component" value="Unassembled WGS sequence"/>
</dbReference>
<keyword evidence="4 12" id="KW-0808">Transferase</keyword>
<comment type="catalytic activity">
    <reaction evidence="10">
        <text>(R)-4'-phosphopantetheine + ATP + H(+) = 3'-dephospho-CoA + diphosphate</text>
        <dbReference type="Rhea" id="RHEA:19801"/>
        <dbReference type="ChEBI" id="CHEBI:15378"/>
        <dbReference type="ChEBI" id="CHEBI:30616"/>
        <dbReference type="ChEBI" id="CHEBI:33019"/>
        <dbReference type="ChEBI" id="CHEBI:57328"/>
        <dbReference type="ChEBI" id="CHEBI:61723"/>
        <dbReference type="EC" id="2.7.7.3"/>
    </reaction>
</comment>
<evidence type="ECO:0000313" key="12">
    <source>
        <dbReference type="EMBL" id="MBI4209885.1"/>
    </source>
</evidence>
<dbReference type="GO" id="GO:0015937">
    <property type="term" value="P:coenzyme A biosynthetic process"/>
    <property type="evidence" value="ECO:0007669"/>
    <property type="project" value="UniProtKB-KW"/>
</dbReference>
<keyword evidence="6" id="KW-0547">Nucleotide-binding</keyword>
<dbReference type="EC" id="2.7.7.3" evidence="1"/>
<proteinExistence type="inferred from homology"/>
<evidence type="ECO:0000259" key="11">
    <source>
        <dbReference type="Pfam" id="PF01467"/>
    </source>
</evidence>
<reference evidence="12" key="1">
    <citation type="submission" date="2020-07" db="EMBL/GenBank/DDBJ databases">
        <title>Huge and variable diversity of episymbiotic CPR bacteria and DPANN archaea in groundwater ecosystems.</title>
        <authorList>
            <person name="He C.Y."/>
            <person name="Keren R."/>
            <person name="Whittaker M."/>
            <person name="Farag I.F."/>
            <person name="Doudna J."/>
            <person name="Cate J.H.D."/>
            <person name="Banfield J.F."/>
        </authorList>
    </citation>
    <scope>NUCLEOTIDE SEQUENCE</scope>
    <source>
        <strain evidence="12">NC_groundwater_1296_Ag_S-0.2um_52_80</strain>
    </source>
</reference>
<keyword evidence="3" id="KW-0963">Cytoplasm</keyword>
<dbReference type="NCBIfam" id="TIGR00125">
    <property type="entry name" value="cyt_tran_rel"/>
    <property type="match status" value="1"/>
</dbReference>
<dbReference type="PANTHER" id="PTHR21342:SF1">
    <property type="entry name" value="PHOSPHOPANTETHEINE ADENYLYLTRANSFERASE"/>
    <property type="match status" value="1"/>
</dbReference>
<evidence type="ECO:0000256" key="2">
    <source>
        <dbReference type="ARBA" id="ARBA00013868"/>
    </source>
</evidence>
<dbReference type="InterPro" id="IPR004821">
    <property type="entry name" value="Cyt_trans-like"/>
</dbReference>
<evidence type="ECO:0000256" key="1">
    <source>
        <dbReference type="ARBA" id="ARBA00012392"/>
    </source>
</evidence>
<dbReference type="Pfam" id="PF01467">
    <property type="entry name" value="CTP_transf_like"/>
    <property type="match status" value="1"/>
</dbReference>
<dbReference type="GO" id="GO:0005524">
    <property type="term" value="F:ATP binding"/>
    <property type="evidence" value="ECO:0007669"/>
    <property type="project" value="UniProtKB-KW"/>
</dbReference>
<evidence type="ECO:0000256" key="5">
    <source>
        <dbReference type="ARBA" id="ARBA00022695"/>
    </source>
</evidence>
<evidence type="ECO:0000256" key="6">
    <source>
        <dbReference type="ARBA" id="ARBA00022741"/>
    </source>
</evidence>
<dbReference type="CDD" id="cd02163">
    <property type="entry name" value="PPAT"/>
    <property type="match status" value="1"/>
</dbReference>
<dbReference type="InterPro" id="IPR014729">
    <property type="entry name" value="Rossmann-like_a/b/a_fold"/>
</dbReference>
<dbReference type="EMBL" id="JACQPB010000001">
    <property type="protein sequence ID" value="MBI4209885.1"/>
    <property type="molecule type" value="Genomic_DNA"/>
</dbReference>
<evidence type="ECO:0000256" key="9">
    <source>
        <dbReference type="ARBA" id="ARBA00022993"/>
    </source>
</evidence>
<dbReference type="InterPro" id="IPR001980">
    <property type="entry name" value="PPAT"/>
</dbReference>